<proteinExistence type="predicted"/>
<dbReference type="PANTHER" id="PTHR34851">
    <property type="entry name" value="PROTEIN CBG05235-RELATED"/>
    <property type="match status" value="1"/>
</dbReference>
<accession>A0A3P8AUR7</accession>
<dbReference type="Gene3D" id="3.30.420.10">
    <property type="entry name" value="Ribonuclease H-like superfamily/Ribonuclease H"/>
    <property type="match status" value="1"/>
</dbReference>
<dbReference type="Proteomes" id="UP000050761">
    <property type="component" value="Unassembled WGS sequence"/>
</dbReference>
<evidence type="ECO:0000313" key="4">
    <source>
        <dbReference type="WBParaSite" id="HPBE_0000535201-mRNA-1"/>
    </source>
</evidence>
<keyword evidence="1" id="KW-1133">Transmembrane helix</keyword>
<evidence type="ECO:0000256" key="1">
    <source>
        <dbReference type="SAM" id="Phobius"/>
    </source>
</evidence>
<protein>
    <submittedName>
        <fullName evidence="4">G protein-coupled receptor</fullName>
    </submittedName>
</protein>
<name>A0A183FFN3_HELPZ</name>
<dbReference type="EMBL" id="UZAH01025455">
    <property type="protein sequence ID" value="VDO64245.1"/>
    <property type="molecule type" value="Genomic_DNA"/>
</dbReference>
<keyword evidence="1" id="KW-0472">Membrane</keyword>
<reference evidence="2 3" key="1">
    <citation type="submission" date="2018-11" db="EMBL/GenBank/DDBJ databases">
        <authorList>
            <consortium name="Pathogen Informatics"/>
        </authorList>
    </citation>
    <scope>NUCLEOTIDE SEQUENCE [LARGE SCALE GENOMIC DNA]</scope>
</reference>
<reference evidence="4" key="2">
    <citation type="submission" date="2019-09" db="UniProtKB">
        <authorList>
            <consortium name="WormBaseParasite"/>
        </authorList>
    </citation>
    <scope>IDENTIFICATION</scope>
</reference>
<feature type="transmembrane region" description="Helical" evidence="1">
    <location>
        <begin position="27"/>
        <end position="44"/>
    </location>
</feature>
<sequence>MSLSSLSDQDENTYRCCCSFVRIKNGVYGVAIFYATMIVSNLGIRLFKSNEVQWNWQLLFLVSDTIAVLCLVYGVVREQPAFLQPFTIISVIFSDEKRFNLDGPDGNRFYWHYLRKEKEYFPRRNFGGGTVMVWAAFHAEGKLPLAFTSARMDADEYQQLLETHLLPFLQQNAVITFVALFGAMVYAVTVFIHSWFLVIVVRCAQYFRKEQSLTLNVGQIPSKPNTIRCFDGLHE</sequence>
<dbReference type="GO" id="GO:0003676">
    <property type="term" value="F:nucleic acid binding"/>
    <property type="evidence" value="ECO:0007669"/>
    <property type="project" value="InterPro"/>
</dbReference>
<gene>
    <name evidence="2" type="ORF">HPBE_LOCUS5353</name>
</gene>
<dbReference type="AlphaFoldDB" id="A0A183FFN3"/>
<accession>A0A183FFN3</accession>
<feature type="transmembrane region" description="Helical" evidence="1">
    <location>
        <begin position="174"/>
        <end position="201"/>
    </location>
</feature>
<evidence type="ECO:0000313" key="2">
    <source>
        <dbReference type="EMBL" id="VDO64245.1"/>
    </source>
</evidence>
<evidence type="ECO:0000313" key="3">
    <source>
        <dbReference type="Proteomes" id="UP000050761"/>
    </source>
</evidence>
<organism evidence="3 4">
    <name type="scientific">Heligmosomoides polygyrus</name>
    <name type="common">Parasitic roundworm</name>
    <dbReference type="NCBI Taxonomy" id="6339"/>
    <lineage>
        <taxon>Eukaryota</taxon>
        <taxon>Metazoa</taxon>
        <taxon>Ecdysozoa</taxon>
        <taxon>Nematoda</taxon>
        <taxon>Chromadorea</taxon>
        <taxon>Rhabditida</taxon>
        <taxon>Rhabditina</taxon>
        <taxon>Rhabditomorpha</taxon>
        <taxon>Strongyloidea</taxon>
        <taxon>Heligmosomidae</taxon>
        <taxon>Heligmosomoides</taxon>
    </lineage>
</organism>
<keyword evidence="1" id="KW-0812">Transmembrane</keyword>
<keyword evidence="3" id="KW-1185">Reference proteome</keyword>
<dbReference type="OrthoDB" id="5833548at2759"/>
<dbReference type="PANTHER" id="PTHR34851:SF2">
    <property type="entry name" value="PROTEIN CBG16728"/>
    <property type="match status" value="1"/>
</dbReference>
<dbReference type="WBParaSite" id="HPBE_0000535201-mRNA-1">
    <property type="protein sequence ID" value="HPBE_0000535201-mRNA-1"/>
    <property type="gene ID" value="HPBE_0000535201"/>
</dbReference>
<feature type="transmembrane region" description="Helical" evidence="1">
    <location>
        <begin position="56"/>
        <end position="76"/>
    </location>
</feature>
<dbReference type="InterPro" id="IPR036397">
    <property type="entry name" value="RNaseH_sf"/>
</dbReference>